<dbReference type="RefSeq" id="WP_093162423.1">
    <property type="nucleotide sequence ID" value="NZ_FNEK01000066.1"/>
</dbReference>
<dbReference type="InterPro" id="IPR032347">
    <property type="entry name" value="DUF4864"/>
</dbReference>
<dbReference type="EMBL" id="FNEK01000066">
    <property type="protein sequence ID" value="SDL07405.1"/>
    <property type="molecule type" value="Genomic_DNA"/>
</dbReference>
<dbReference type="Pfam" id="PF16156">
    <property type="entry name" value="DUF4864"/>
    <property type="match status" value="1"/>
</dbReference>
<organism evidence="2 3">
    <name type="scientific">Aliiruegeria lutimaris</name>
    <dbReference type="NCBI Taxonomy" id="571298"/>
    <lineage>
        <taxon>Bacteria</taxon>
        <taxon>Pseudomonadati</taxon>
        <taxon>Pseudomonadota</taxon>
        <taxon>Alphaproteobacteria</taxon>
        <taxon>Rhodobacterales</taxon>
        <taxon>Roseobacteraceae</taxon>
        <taxon>Aliiruegeria</taxon>
    </lineage>
</organism>
<gene>
    <name evidence="2" type="ORF">SAMN04488026_106627</name>
</gene>
<dbReference type="OrthoDB" id="9130422at2"/>
<protein>
    <recommendedName>
        <fullName evidence="4">DUF4864 domain-containing protein</fullName>
    </recommendedName>
</protein>
<keyword evidence="1" id="KW-0732">Signal</keyword>
<evidence type="ECO:0000313" key="2">
    <source>
        <dbReference type="EMBL" id="SDL07405.1"/>
    </source>
</evidence>
<evidence type="ECO:0000313" key="3">
    <source>
        <dbReference type="Proteomes" id="UP000199382"/>
    </source>
</evidence>
<accession>A0A1G9H3J1</accession>
<name>A0A1G9H3J1_9RHOB</name>
<evidence type="ECO:0008006" key="4">
    <source>
        <dbReference type="Google" id="ProtNLM"/>
    </source>
</evidence>
<proteinExistence type="predicted"/>
<feature type="chain" id="PRO_5011632585" description="DUF4864 domain-containing protein" evidence="1">
    <location>
        <begin position="19"/>
        <end position="136"/>
    </location>
</feature>
<dbReference type="Proteomes" id="UP000199382">
    <property type="component" value="Unassembled WGS sequence"/>
</dbReference>
<dbReference type="STRING" id="571298.SAMN04488026_106627"/>
<dbReference type="AlphaFoldDB" id="A0A1G9H3J1"/>
<feature type="signal peptide" evidence="1">
    <location>
        <begin position="1"/>
        <end position="18"/>
    </location>
</feature>
<evidence type="ECO:0000256" key="1">
    <source>
        <dbReference type="SAM" id="SignalP"/>
    </source>
</evidence>
<reference evidence="2 3" key="1">
    <citation type="submission" date="2016-10" db="EMBL/GenBank/DDBJ databases">
        <authorList>
            <person name="de Groot N.N."/>
        </authorList>
    </citation>
    <scope>NUCLEOTIDE SEQUENCE [LARGE SCALE GENOMIC DNA]</scope>
    <source>
        <strain evidence="2 3">DSM 25294</strain>
    </source>
</reference>
<sequence length="136" mass="15037">MIARTTFPAFLLSMTAFASPAQQADPAAIETVIRDQLADFTEDDWVGAFEHASPNIRRIFGSAENFGAMVRNGYPMVWRPSEARFGKLSERTGRALQRVIVFDDAGVPHALEYEMIQVDGAWKINGVRFLQASTGA</sequence>
<keyword evidence="3" id="KW-1185">Reference proteome</keyword>